<accession>A0A0E9REJ3</accession>
<reference evidence="1" key="1">
    <citation type="submission" date="2014-11" db="EMBL/GenBank/DDBJ databases">
        <authorList>
            <person name="Amaro Gonzalez C."/>
        </authorList>
    </citation>
    <scope>NUCLEOTIDE SEQUENCE</scope>
</reference>
<protein>
    <submittedName>
        <fullName evidence="1">Uncharacterized protein</fullName>
    </submittedName>
</protein>
<proteinExistence type="predicted"/>
<reference evidence="1" key="2">
    <citation type="journal article" date="2015" name="Fish Shellfish Immunol.">
        <title>Early steps in the European eel (Anguilla anguilla)-Vibrio vulnificus interaction in the gills: Role of the RtxA13 toxin.</title>
        <authorList>
            <person name="Callol A."/>
            <person name="Pajuelo D."/>
            <person name="Ebbesson L."/>
            <person name="Teles M."/>
            <person name="MacKenzie S."/>
            <person name="Amaro C."/>
        </authorList>
    </citation>
    <scope>NUCLEOTIDE SEQUENCE</scope>
</reference>
<sequence>MQIWRRRFPVPGCSSVGIALQRDSLSSYRPQPEMFVFMM</sequence>
<organism evidence="1">
    <name type="scientific">Anguilla anguilla</name>
    <name type="common">European freshwater eel</name>
    <name type="synonym">Muraena anguilla</name>
    <dbReference type="NCBI Taxonomy" id="7936"/>
    <lineage>
        <taxon>Eukaryota</taxon>
        <taxon>Metazoa</taxon>
        <taxon>Chordata</taxon>
        <taxon>Craniata</taxon>
        <taxon>Vertebrata</taxon>
        <taxon>Euteleostomi</taxon>
        <taxon>Actinopterygii</taxon>
        <taxon>Neopterygii</taxon>
        <taxon>Teleostei</taxon>
        <taxon>Anguilliformes</taxon>
        <taxon>Anguillidae</taxon>
        <taxon>Anguilla</taxon>
    </lineage>
</organism>
<evidence type="ECO:0000313" key="1">
    <source>
        <dbReference type="EMBL" id="JAH26738.1"/>
    </source>
</evidence>
<dbReference type="EMBL" id="GBXM01081839">
    <property type="protein sequence ID" value="JAH26738.1"/>
    <property type="molecule type" value="Transcribed_RNA"/>
</dbReference>
<dbReference type="AlphaFoldDB" id="A0A0E9REJ3"/>
<name>A0A0E9REJ3_ANGAN</name>